<dbReference type="RefSeq" id="WP_157402372.1">
    <property type="nucleotide sequence ID" value="NZ_JABULY010000002.1"/>
</dbReference>
<keyword evidence="4" id="KW-0436">Ligase</keyword>
<protein>
    <submittedName>
        <fullName evidence="4">Biotin--protein ligase</fullName>
    </submittedName>
</protein>
<dbReference type="InterPro" id="IPR029062">
    <property type="entry name" value="Class_I_gatase-like"/>
</dbReference>
<dbReference type="GeneID" id="65548163"/>
<name>A0A949WGE5_9PAST</name>
<evidence type="ECO:0000313" key="4">
    <source>
        <dbReference type="EMBL" id="MBV6547095.1"/>
    </source>
</evidence>
<evidence type="ECO:0000256" key="1">
    <source>
        <dbReference type="ARBA" id="ARBA00022962"/>
    </source>
</evidence>
<evidence type="ECO:0000313" key="6">
    <source>
        <dbReference type="Proteomes" id="UP001196379"/>
    </source>
</evidence>
<reference evidence="4 6" key="1">
    <citation type="journal article" date="2021" name="Mol. Ecol.">
        <title>Polar bear-adapted Ursidibacter maritimus are remarkably conserved after generations in captivity.</title>
        <authorList>
            <person name="Espinosa-Gongora C."/>
            <person name="Hansen M.J."/>
            <person name="Bertelsen M.F."/>
            <person name="Bojesen A.M."/>
        </authorList>
    </citation>
    <scope>NUCLEOTIDE SEQUENCE</scope>
    <source>
        <strain evidence="4">Pb43105x</strain>
        <strain evidence="3 6">Pb43106</strain>
    </source>
</reference>
<dbReference type="SUPFAM" id="SSF52317">
    <property type="entry name" value="Class I glutamine amidotransferase-like"/>
    <property type="match status" value="1"/>
</dbReference>
<dbReference type="CDD" id="cd03144">
    <property type="entry name" value="GATase1_ScBLP_like"/>
    <property type="match status" value="1"/>
</dbReference>
<dbReference type="GO" id="GO:1903600">
    <property type="term" value="C:glutaminase complex"/>
    <property type="evidence" value="ECO:0007669"/>
    <property type="project" value="TreeGrafter"/>
</dbReference>
<dbReference type="InterPro" id="IPR015834">
    <property type="entry name" value="UCP016642"/>
</dbReference>
<dbReference type="EMBL" id="JABUMC010000015">
    <property type="protein sequence ID" value="MBV6547095.1"/>
    <property type="molecule type" value="Genomic_DNA"/>
</dbReference>
<comment type="caution">
    <text evidence="4">The sequence shown here is derived from an EMBL/GenBank/DDBJ whole genome shotgun (WGS) entry which is preliminary data.</text>
</comment>
<evidence type="ECO:0000313" key="5">
    <source>
        <dbReference type="Proteomes" id="UP000732858"/>
    </source>
</evidence>
<sequence length="251" mass="27919">MVKPVYIYSDEGTSEVGVKSLQLAIPQKLGYSAHLIKAEQLIQQGLEDAAAFIIPGGADLPYCAKLNGVGNQLIRAFIEKGGLYIGICAGAYYACKQLEFIGQDYKVFGDRELSLFNGVAIGSLPDLTQQHYYDESVTSKAMVEITLANQQSKPFYYHGGATFVAPSDSTHQVLGYYSQQRPAIIYGTLGKGHYLLSGVHFELQASIYQEYVVANTKSLSEKIKEQQIMQQLTFDYGETVWEKIREILMRK</sequence>
<dbReference type="PANTHER" id="PTHR31559">
    <property type="entry name" value="PYRIDOXAL 5'-PHOSPHATE SYNTHASE SUBUNIT SNO"/>
    <property type="match status" value="1"/>
</dbReference>
<dbReference type="GO" id="GO:0042823">
    <property type="term" value="P:pyridoxal phosphate biosynthetic process"/>
    <property type="evidence" value="ECO:0007669"/>
    <property type="project" value="InterPro"/>
</dbReference>
<dbReference type="OrthoDB" id="20888at2"/>
<dbReference type="Proteomes" id="UP000732858">
    <property type="component" value="Unassembled WGS sequence"/>
</dbReference>
<dbReference type="PANTHER" id="PTHR31559:SF0">
    <property type="entry name" value="PYRIDOXAL 5'-PHOSPHATE SYNTHASE SUBUNIT SNO1-RELATED"/>
    <property type="match status" value="1"/>
</dbReference>
<dbReference type="GO" id="GO:0004359">
    <property type="term" value="F:glutaminase activity"/>
    <property type="evidence" value="ECO:0007669"/>
    <property type="project" value="InterPro"/>
</dbReference>
<dbReference type="GO" id="GO:0016874">
    <property type="term" value="F:ligase activity"/>
    <property type="evidence" value="ECO:0007669"/>
    <property type="project" value="UniProtKB-KW"/>
</dbReference>
<dbReference type="InterPro" id="IPR002161">
    <property type="entry name" value="PdxT/SNO"/>
</dbReference>
<dbReference type="Gene3D" id="3.40.50.880">
    <property type="match status" value="1"/>
</dbReference>
<dbReference type="InterPro" id="IPR019197">
    <property type="entry name" value="Biotin-prot_ligase_N"/>
</dbReference>
<gene>
    <name evidence="3" type="ORF">HT657_05810</name>
    <name evidence="4" type="ORF">HT672_07365</name>
</gene>
<dbReference type="EMBL" id="JABULY010000002">
    <property type="protein sequence ID" value="MBV6531651.1"/>
    <property type="molecule type" value="Genomic_DNA"/>
</dbReference>
<keyword evidence="1" id="KW-0315">Glutamine amidotransferase</keyword>
<accession>A0A949WGE5</accession>
<dbReference type="Pfam" id="PF09825">
    <property type="entry name" value="BPL_N"/>
    <property type="match status" value="1"/>
</dbReference>
<keyword evidence="6" id="KW-1185">Reference proteome</keyword>
<feature type="domain" description="Biotin-protein ligase N-terminal" evidence="2">
    <location>
        <begin position="5"/>
        <end position="225"/>
    </location>
</feature>
<dbReference type="AlphaFoldDB" id="A0A949WGE5"/>
<dbReference type="GO" id="GO:0008614">
    <property type="term" value="P:pyridoxine metabolic process"/>
    <property type="evidence" value="ECO:0007669"/>
    <property type="project" value="TreeGrafter"/>
</dbReference>
<proteinExistence type="predicted"/>
<dbReference type="Proteomes" id="UP001196379">
    <property type="component" value="Unassembled WGS sequence"/>
</dbReference>
<organism evidence="4 5">
    <name type="scientific">Ursidibacter maritimus</name>
    <dbReference type="NCBI Taxonomy" id="1331689"/>
    <lineage>
        <taxon>Bacteria</taxon>
        <taxon>Pseudomonadati</taxon>
        <taxon>Pseudomonadota</taxon>
        <taxon>Gammaproteobacteria</taxon>
        <taxon>Pasteurellales</taxon>
        <taxon>Pasteurellaceae</taxon>
        <taxon>Ursidibacter</taxon>
    </lineage>
</organism>
<evidence type="ECO:0000259" key="2">
    <source>
        <dbReference type="Pfam" id="PF09825"/>
    </source>
</evidence>
<dbReference type="GO" id="GO:0005829">
    <property type="term" value="C:cytosol"/>
    <property type="evidence" value="ECO:0007669"/>
    <property type="project" value="TreeGrafter"/>
</dbReference>
<dbReference type="PIRSF" id="PIRSF016642">
    <property type="entry name" value="UCP016642"/>
    <property type="match status" value="1"/>
</dbReference>
<evidence type="ECO:0000313" key="3">
    <source>
        <dbReference type="EMBL" id="MBV6531651.1"/>
    </source>
</evidence>